<keyword evidence="2" id="KW-0812">Transmembrane</keyword>
<dbReference type="AlphaFoldDB" id="A0ABD5E1L4"/>
<protein>
    <recommendedName>
        <fullName evidence="5">LapA family protein</fullName>
    </recommendedName>
</protein>
<name>A0ABD5E1L4_9ACTN</name>
<gene>
    <name evidence="3" type="ORF">RM574_07585</name>
</gene>
<proteinExistence type="predicted"/>
<accession>A0ABD5E1L4</accession>
<feature type="transmembrane region" description="Helical" evidence="2">
    <location>
        <begin position="25"/>
        <end position="49"/>
    </location>
</feature>
<evidence type="ECO:0000313" key="4">
    <source>
        <dbReference type="Proteomes" id="UP001183607"/>
    </source>
</evidence>
<organism evidence="3 4">
    <name type="scientific">Streptomyces evansiae</name>
    <dbReference type="NCBI Taxonomy" id="3075535"/>
    <lineage>
        <taxon>Bacteria</taxon>
        <taxon>Bacillati</taxon>
        <taxon>Actinomycetota</taxon>
        <taxon>Actinomycetes</taxon>
        <taxon>Kitasatosporales</taxon>
        <taxon>Streptomycetaceae</taxon>
        <taxon>Streptomyces</taxon>
    </lineage>
</organism>
<dbReference type="EMBL" id="JAVRER010000008">
    <property type="protein sequence ID" value="MDT0415351.1"/>
    <property type="molecule type" value="Genomic_DNA"/>
</dbReference>
<dbReference type="Proteomes" id="UP001183607">
    <property type="component" value="Unassembled WGS sequence"/>
</dbReference>
<feature type="region of interest" description="Disordered" evidence="1">
    <location>
        <begin position="124"/>
        <end position="169"/>
    </location>
</feature>
<evidence type="ECO:0000256" key="1">
    <source>
        <dbReference type="SAM" id="MobiDB-lite"/>
    </source>
</evidence>
<feature type="compositionally biased region" description="Polar residues" evidence="1">
    <location>
        <begin position="141"/>
        <end position="155"/>
    </location>
</feature>
<feature type="compositionally biased region" description="Basic residues" evidence="1">
    <location>
        <begin position="157"/>
        <end position="169"/>
    </location>
</feature>
<feature type="transmembrane region" description="Helical" evidence="2">
    <location>
        <begin position="69"/>
        <end position="92"/>
    </location>
</feature>
<dbReference type="RefSeq" id="WP_254667331.1">
    <property type="nucleotide sequence ID" value="NZ_JAVRER010000008.1"/>
</dbReference>
<evidence type="ECO:0000313" key="3">
    <source>
        <dbReference type="EMBL" id="MDT0415351.1"/>
    </source>
</evidence>
<keyword evidence="2" id="KW-1133">Transmembrane helix</keyword>
<evidence type="ECO:0000256" key="2">
    <source>
        <dbReference type="SAM" id="Phobius"/>
    </source>
</evidence>
<keyword evidence="2" id="KW-0472">Membrane</keyword>
<comment type="caution">
    <text evidence="3">The sequence shown here is derived from an EMBL/GenBank/DDBJ whole genome shotgun (WGS) entry which is preliminary data.</text>
</comment>
<evidence type="ECO:0008006" key="5">
    <source>
        <dbReference type="Google" id="ProtNLM"/>
    </source>
</evidence>
<reference evidence="4" key="1">
    <citation type="submission" date="2023-07" db="EMBL/GenBank/DDBJ databases">
        <title>30 novel species of actinomycetes from the DSMZ collection.</title>
        <authorList>
            <person name="Nouioui I."/>
        </authorList>
    </citation>
    <scope>NUCLEOTIDE SEQUENCE [LARGE SCALE GENOMIC DNA]</scope>
    <source>
        <strain evidence="4">DSM 41982</strain>
    </source>
</reference>
<sequence length="169" mass="17710">MALKCPGGKGSGRATMRGETRSEEVLPMMVIGLLLAAAAAAFTALLIAFNTSGGPEYTVSLFGSDPFTISTLGAFAGGLGLALVFALGMWLMREGLGLHHRHSVQRKEGGEAVGERDRLRRQLDAEHRTGGTGASVGPANSEGSGQQAPQPLQTSGHHGRRRMRLHGSH</sequence>